<keyword evidence="2" id="KW-1185">Reference proteome</keyword>
<evidence type="ECO:0000313" key="2">
    <source>
        <dbReference type="Proteomes" id="UP000275137"/>
    </source>
</evidence>
<sequence>MTYAQRLSLLHATCLAEAGGNASADLNDYDPLEAANYLACYLTFTAIRQAGRSPADERRDHFDMLSVYQTYAMLIYAYLALPLGNEGITPDVEGAPVVIAKTLFAGLSDEEWVEIIDAGSRKFDLIAEAEQEHWVDYRQDLDKLTVAFVVAGTDENAPFERSELMPVFGSQLSALCEAFVLD</sequence>
<organism evidence="1 2">
    <name type="scientific">Pseudomethylobacillus aquaticus</name>
    <dbReference type="NCBI Taxonomy" id="2676064"/>
    <lineage>
        <taxon>Bacteria</taxon>
        <taxon>Pseudomonadati</taxon>
        <taxon>Pseudomonadota</taxon>
        <taxon>Betaproteobacteria</taxon>
        <taxon>Nitrosomonadales</taxon>
        <taxon>Methylophilaceae</taxon>
        <taxon>Pseudomethylobacillus</taxon>
    </lineage>
</organism>
<proteinExistence type="predicted"/>
<accession>A0A3N0V7A1</accession>
<reference evidence="1 2" key="1">
    <citation type="submission" date="2018-10" db="EMBL/GenBank/DDBJ databases">
        <authorList>
            <person name="Chen W.-M."/>
        </authorList>
    </citation>
    <scope>NUCLEOTIDE SEQUENCE [LARGE SCALE GENOMIC DNA]</scope>
    <source>
        <strain evidence="1 2">H-5</strain>
    </source>
</reference>
<comment type="caution">
    <text evidence="1">The sequence shown here is derived from an EMBL/GenBank/DDBJ whole genome shotgun (WGS) entry which is preliminary data.</text>
</comment>
<dbReference type="EMBL" id="RJVP01000001">
    <property type="protein sequence ID" value="ROH88589.1"/>
    <property type="molecule type" value="Genomic_DNA"/>
</dbReference>
<gene>
    <name evidence="1" type="ORF">ED236_01725</name>
</gene>
<name>A0A3N0V7A1_9PROT</name>
<evidence type="ECO:0000313" key="1">
    <source>
        <dbReference type="EMBL" id="ROH88589.1"/>
    </source>
</evidence>
<dbReference type="Proteomes" id="UP000275137">
    <property type="component" value="Unassembled WGS sequence"/>
</dbReference>
<dbReference type="AlphaFoldDB" id="A0A3N0V7A1"/>
<protein>
    <submittedName>
        <fullName evidence="1">Uncharacterized protein</fullName>
    </submittedName>
</protein>